<dbReference type="Pfam" id="PF13449">
    <property type="entry name" value="Phytase-like"/>
    <property type="match status" value="1"/>
</dbReference>
<dbReference type="PIRSF" id="PIRSF031900">
    <property type="entry name" value="UCP031900"/>
    <property type="match status" value="1"/>
</dbReference>
<reference evidence="2 3" key="1">
    <citation type="submission" date="2022-10" db="EMBL/GenBank/DDBJ databases">
        <title>Erythrobacter sp. sf7 Genome sequencing.</title>
        <authorList>
            <person name="Park S."/>
        </authorList>
    </citation>
    <scope>NUCLEOTIDE SEQUENCE [LARGE SCALE GENOMIC DNA]</scope>
    <source>
        <strain evidence="3">sf7</strain>
    </source>
</reference>
<sequence length="345" mass="37698">MRARTFRWLIFVIVVAGLAPGTFVRTRTGLRSDVAVVTITPVAEREGVSGDLTLTGAWELTSAHGWFGGFSALVKGEGQRLIVGSDRGWLLDLDLDGGAPRAAPGSFRFIGREMAPRKELVDLEALTRDPASGTVWAAFENFNLIERFGPDGSRLSRRPPEMARWSSNSGPETMERLADGRFLVLAEGAQRGSNAEHRGLLFAGDPVEAQTPEAFRFASWPGYDPVDATQLPDGRVLILLRRVEFAIPARFDTAIAIADPSKIKTDEPWPARIIQRLSGGVFADNFEGIAFVPAAEDPSRGAVWLVSDDNFSIFQRSLLVRFDWGARPAQPEARKNEKAPGNPDA</sequence>
<proteinExistence type="predicted"/>
<evidence type="ECO:0000259" key="1">
    <source>
        <dbReference type="Pfam" id="PF13449"/>
    </source>
</evidence>
<dbReference type="SUPFAM" id="SSF101898">
    <property type="entry name" value="NHL repeat"/>
    <property type="match status" value="1"/>
</dbReference>
<protein>
    <submittedName>
        <fullName evidence="2">Esterase-like activity of phytase family protein</fullName>
    </submittedName>
</protein>
<keyword evidence="3" id="KW-1185">Reference proteome</keyword>
<feature type="domain" description="Phytase-like" evidence="1">
    <location>
        <begin position="66"/>
        <end position="311"/>
    </location>
</feature>
<name>A0ABT5JLL4_9SPHN</name>
<dbReference type="EMBL" id="JAQQXQ010000002">
    <property type="protein sequence ID" value="MDC8753646.1"/>
    <property type="molecule type" value="Genomic_DNA"/>
</dbReference>
<evidence type="ECO:0000313" key="2">
    <source>
        <dbReference type="EMBL" id="MDC8753646.1"/>
    </source>
</evidence>
<comment type="caution">
    <text evidence="2">The sequence shown here is derived from an EMBL/GenBank/DDBJ whole genome shotgun (WGS) entry which is preliminary data.</text>
</comment>
<gene>
    <name evidence="2" type="ORF">OIK40_03215</name>
</gene>
<dbReference type="InterPro" id="IPR014567">
    <property type="entry name" value="UCP031900"/>
</dbReference>
<evidence type="ECO:0000313" key="3">
    <source>
        <dbReference type="Proteomes" id="UP001216558"/>
    </source>
</evidence>
<dbReference type="RefSeq" id="WP_273676164.1">
    <property type="nucleotide sequence ID" value="NZ_JAQQXQ010000002.1"/>
</dbReference>
<dbReference type="Proteomes" id="UP001216558">
    <property type="component" value="Unassembled WGS sequence"/>
</dbReference>
<dbReference type="InterPro" id="IPR027372">
    <property type="entry name" value="Phytase-like_dom"/>
</dbReference>
<accession>A0ABT5JLL4</accession>
<organism evidence="2 3">
    <name type="scientific">Erythrobacter fulvus</name>
    <dbReference type="NCBI Taxonomy" id="2987523"/>
    <lineage>
        <taxon>Bacteria</taxon>
        <taxon>Pseudomonadati</taxon>
        <taxon>Pseudomonadota</taxon>
        <taxon>Alphaproteobacteria</taxon>
        <taxon>Sphingomonadales</taxon>
        <taxon>Erythrobacteraceae</taxon>
        <taxon>Erythrobacter/Porphyrobacter group</taxon>
        <taxon>Erythrobacter</taxon>
    </lineage>
</organism>